<dbReference type="Proteomes" id="UP001362999">
    <property type="component" value="Unassembled WGS sequence"/>
</dbReference>
<sequence length="320" mass="36479">MAFSFPLQVKCGLLDLPAELLLIIICFLRQTYGYHRGDDENYTIYTRHVAALSVVCRHLRQLCLPVLFSHIKIKRMDQFHLLASKCEMEPEFAFRIRKLDLFCLYPSPNHQTAYSDILTTLLPRLRSLTWLNFHVKIIDIALLSLFNSHPKLATVAISDINLLDLGRLSKSTSLSLSKLRVPYALSTTSFGFHPTYRSLARRGLRIARLKVRDTCCIKAGPGTLTVSGLEELEIPLNRDRQPTFPMAMAWLPTFASRHDNLSLVTFNLFQWECGPDVPFASQFLAALDRESPKPAIRLLSPFQFPEPSALRIWKTGPSFM</sequence>
<dbReference type="AlphaFoldDB" id="A0AAW0BYT2"/>
<protein>
    <recommendedName>
        <fullName evidence="3">F-box domain-containing protein</fullName>
    </recommendedName>
</protein>
<evidence type="ECO:0008006" key="3">
    <source>
        <dbReference type="Google" id="ProtNLM"/>
    </source>
</evidence>
<accession>A0AAW0BYT2</accession>
<keyword evidence="2" id="KW-1185">Reference proteome</keyword>
<gene>
    <name evidence="1" type="ORF">R3P38DRAFT_818276</name>
</gene>
<comment type="caution">
    <text evidence="1">The sequence shown here is derived from an EMBL/GenBank/DDBJ whole genome shotgun (WGS) entry which is preliminary data.</text>
</comment>
<name>A0AAW0BYT2_9AGAR</name>
<evidence type="ECO:0000313" key="1">
    <source>
        <dbReference type="EMBL" id="KAK7031513.1"/>
    </source>
</evidence>
<dbReference type="EMBL" id="JAWWNJ010000024">
    <property type="protein sequence ID" value="KAK7031513.1"/>
    <property type="molecule type" value="Genomic_DNA"/>
</dbReference>
<proteinExistence type="predicted"/>
<evidence type="ECO:0000313" key="2">
    <source>
        <dbReference type="Proteomes" id="UP001362999"/>
    </source>
</evidence>
<reference evidence="1 2" key="1">
    <citation type="journal article" date="2024" name="J Genomics">
        <title>Draft genome sequencing and assembly of Favolaschia claudopus CIRM-BRFM 2984 isolated from oak limbs.</title>
        <authorList>
            <person name="Navarro D."/>
            <person name="Drula E."/>
            <person name="Chaduli D."/>
            <person name="Cazenave R."/>
            <person name="Ahrendt S."/>
            <person name="Wang J."/>
            <person name="Lipzen A."/>
            <person name="Daum C."/>
            <person name="Barry K."/>
            <person name="Grigoriev I.V."/>
            <person name="Favel A."/>
            <person name="Rosso M.N."/>
            <person name="Martin F."/>
        </authorList>
    </citation>
    <scope>NUCLEOTIDE SEQUENCE [LARGE SCALE GENOMIC DNA]</scope>
    <source>
        <strain evidence="1 2">CIRM-BRFM 2984</strain>
    </source>
</reference>
<organism evidence="1 2">
    <name type="scientific">Favolaschia claudopus</name>
    <dbReference type="NCBI Taxonomy" id="2862362"/>
    <lineage>
        <taxon>Eukaryota</taxon>
        <taxon>Fungi</taxon>
        <taxon>Dikarya</taxon>
        <taxon>Basidiomycota</taxon>
        <taxon>Agaricomycotina</taxon>
        <taxon>Agaricomycetes</taxon>
        <taxon>Agaricomycetidae</taxon>
        <taxon>Agaricales</taxon>
        <taxon>Marasmiineae</taxon>
        <taxon>Mycenaceae</taxon>
        <taxon>Favolaschia</taxon>
    </lineage>
</organism>